<protein>
    <submittedName>
        <fullName evidence="4">Uncharacterized protein</fullName>
    </submittedName>
</protein>
<gene>
    <name evidence="4" type="ORF">C1SCF055_LOCUS43234</name>
</gene>
<evidence type="ECO:0000256" key="2">
    <source>
        <dbReference type="SAM" id="MobiDB-lite"/>
    </source>
</evidence>
<feature type="chain" id="PRO_5043273222" evidence="3">
    <location>
        <begin position="18"/>
        <end position="389"/>
    </location>
</feature>
<proteinExistence type="predicted"/>
<dbReference type="AlphaFoldDB" id="A0A9P1GPV1"/>
<keyword evidence="3" id="KW-0732">Signal</keyword>
<evidence type="ECO:0000313" key="4">
    <source>
        <dbReference type="EMBL" id="CAI4018686.1"/>
    </source>
</evidence>
<organism evidence="4">
    <name type="scientific">Cladocopium goreaui</name>
    <dbReference type="NCBI Taxonomy" id="2562237"/>
    <lineage>
        <taxon>Eukaryota</taxon>
        <taxon>Sar</taxon>
        <taxon>Alveolata</taxon>
        <taxon>Dinophyceae</taxon>
        <taxon>Suessiales</taxon>
        <taxon>Symbiodiniaceae</taxon>
        <taxon>Cladocopium</taxon>
    </lineage>
</organism>
<feature type="region of interest" description="Disordered" evidence="2">
    <location>
        <begin position="159"/>
        <end position="178"/>
    </location>
</feature>
<dbReference type="EMBL" id="CAMXCT010006708">
    <property type="protein sequence ID" value="CAI4018686.1"/>
    <property type="molecule type" value="Genomic_DNA"/>
</dbReference>
<dbReference type="OrthoDB" id="437540at2759"/>
<name>A0A9P1GPV1_9DINO</name>
<evidence type="ECO:0000313" key="6">
    <source>
        <dbReference type="Proteomes" id="UP001152797"/>
    </source>
</evidence>
<evidence type="ECO:0000256" key="3">
    <source>
        <dbReference type="SAM" id="SignalP"/>
    </source>
</evidence>
<keyword evidence="1" id="KW-0175">Coiled coil</keyword>
<reference evidence="4" key="1">
    <citation type="submission" date="2022-10" db="EMBL/GenBank/DDBJ databases">
        <authorList>
            <person name="Chen Y."/>
            <person name="Dougan E. K."/>
            <person name="Chan C."/>
            <person name="Rhodes N."/>
            <person name="Thang M."/>
        </authorList>
    </citation>
    <scope>NUCLEOTIDE SEQUENCE</scope>
</reference>
<evidence type="ECO:0000256" key="1">
    <source>
        <dbReference type="SAM" id="Coils"/>
    </source>
</evidence>
<dbReference type="Proteomes" id="UP001152797">
    <property type="component" value="Unassembled WGS sequence"/>
</dbReference>
<feature type="coiled-coil region" evidence="1">
    <location>
        <begin position="44"/>
        <end position="89"/>
    </location>
</feature>
<comment type="caution">
    <text evidence="4">The sequence shown here is derived from an EMBL/GenBank/DDBJ whole genome shotgun (WGS) entry which is preliminary data.</text>
</comment>
<accession>A0A9P1GPV1</accession>
<reference evidence="5" key="2">
    <citation type="submission" date="2024-04" db="EMBL/GenBank/DDBJ databases">
        <authorList>
            <person name="Chen Y."/>
            <person name="Shah S."/>
            <person name="Dougan E. K."/>
            <person name="Thang M."/>
            <person name="Chan C."/>
        </authorList>
    </citation>
    <scope>NUCLEOTIDE SEQUENCE [LARGE SCALE GENOMIC DNA]</scope>
</reference>
<sequence>MVRFLAGLLSLTAMVMAARRDKAQIAVHSLDSSSVVPRPITDALRRARRAVNEQLDLKTTAEKEASAKKASLESAVQKKLSLMQEVENKTTHVEAHAKSTRETSVAVEKAITAHLAHGKDHEAALTKFQTLAQEAADLKAEVAAKMTSFMKEVERRKKELEDLRDKHNDKVKESDKAKLEANDLAEKLMAASKHKVGVEEEQIKAEKAMNDAEKELRELQAHLDGAVSAATKAEAEELEADSQLREAKGNHERTKRTRDLLEGLRTGVETFFKSIRTLEDSMMDSEGQGKAYDRIKKDANLKVLLENYNLMVARFVDIHTFDEDIYSQVKPAQPFIMKNSLAEIVYICDPLSHFGELPEDISKFKGSELDKHCGQGLWDAVDLTQSTFP</sequence>
<keyword evidence="6" id="KW-1185">Reference proteome</keyword>
<evidence type="ECO:0000313" key="5">
    <source>
        <dbReference type="EMBL" id="CAL1172061.1"/>
    </source>
</evidence>
<feature type="signal peptide" evidence="3">
    <location>
        <begin position="1"/>
        <end position="17"/>
    </location>
</feature>
<dbReference type="EMBL" id="CAMXCT020006708">
    <property type="protein sequence ID" value="CAL1172061.1"/>
    <property type="molecule type" value="Genomic_DNA"/>
</dbReference>
<dbReference type="EMBL" id="CAMXCT030006708">
    <property type="protein sequence ID" value="CAL4805998.1"/>
    <property type="molecule type" value="Genomic_DNA"/>
</dbReference>